<evidence type="ECO:0000313" key="1">
    <source>
        <dbReference type="EMBL" id="ACV60031.1"/>
    </source>
</evidence>
<reference evidence="1 2" key="2">
    <citation type="journal article" date="2010" name="Stand. Genomic Sci.">
        <title>Complete genome sequence of Alicyclobacillus acidocaldarius type strain (104-IA).</title>
        <authorList>
            <person name="Mavromatis K."/>
            <person name="Sikorski J."/>
            <person name="Lapidus A."/>
            <person name="Glavina Del Rio T."/>
            <person name="Copeland A."/>
            <person name="Tice H."/>
            <person name="Cheng J.F."/>
            <person name="Lucas S."/>
            <person name="Chen F."/>
            <person name="Nolan M."/>
            <person name="Bruce D."/>
            <person name="Goodwin L."/>
            <person name="Pitluck S."/>
            <person name="Ivanova N."/>
            <person name="Ovchinnikova G."/>
            <person name="Pati A."/>
            <person name="Chen A."/>
            <person name="Palaniappan K."/>
            <person name="Land M."/>
            <person name="Hauser L."/>
            <person name="Chang Y.J."/>
            <person name="Jeffries C.D."/>
            <person name="Chain P."/>
            <person name="Meincke L."/>
            <person name="Sims D."/>
            <person name="Chertkov O."/>
            <person name="Han C."/>
            <person name="Brettin T."/>
            <person name="Detter J.C."/>
            <person name="Wahrenburg C."/>
            <person name="Rohde M."/>
            <person name="Pukall R."/>
            <person name="Goker M."/>
            <person name="Bristow J."/>
            <person name="Eisen J.A."/>
            <person name="Markowitz V."/>
            <person name="Hugenholtz P."/>
            <person name="Klenk H.P."/>
            <person name="Kyrpides N.C."/>
        </authorList>
    </citation>
    <scope>NUCLEOTIDE SEQUENCE [LARGE SCALE GENOMIC DNA]</scope>
    <source>
        <strain evidence="2">ATCC 27009 / DSM 446 / BCRC 14685 / JCM 5260 / KCTC 1825 / NBRC 15652 / NCIMB 11725 / NRRL B-14509 / 104-IA</strain>
        <plasmid evidence="1 2">pAACI01</plasmid>
    </source>
</reference>
<geneLocation type="plasmid" evidence="1 2">
    <name>pAACI01</name>
</geneLocation>
<gene>
    <name evidence="1" type="ordered locus">Aaci_3028</name>
</gene>
<dbReference type="HOGENOM" id="CLU_2021834_0_0_9"/>
<keyword evidence="1" id="KW-0614">Plasmid</keyword>
<dbReference type="RefSeq" id="WP_015759757.1">
    <property type="nucleotide sequence ID" value="NC_013206.1"/>
</dbReference>
<proteinExistence type="predicted"/>
<dbReference type="EMBL" id="CP001728">
    <property type="protein sequence ID" value="ACV60031.1"/>
    <property type="molecule type" value="Genomic_DNA"/>
</dbReference>
<sequence length="122" mass="14170">MHTYKGNKHKRNIRPISPLQIDTVDQEDSNMEAVKITTEITTVEQAETNEEVVEITISKSENLEIKIKGSSKMSFWGHDLKLEAILTLLETIDFKDFETIEDQKELADKLEQIREMIDDIMF</sequence>
<dbReference type="KEGG" id="aac:Aaci_3028"/>
<evidence type="ECO:0000313" key="2">
    <source>
        <dbReference type="Proteomes" id="UP000001917"/>
    </source>
</evidence>
<accession>C8WYD7</accession>
<protein>
    <submittedName>
        <fullName evidence="1">Uncharacterized protein</fullName>
    </submittedName>
</protein>
<dbReference type="Proteomes" id="UP000001917">
    <property type="component" value="Plasmid pAACI01"/>
</dbReference>
<dbReference type="AlphaFoldDB" id="C8WYD7"/>
<organism evidence="1 2">
    <name type="scientific">Alicyclobacillus acidocaldarius subsp. acidocaldarius (strain ATCC 27009 / DSM 446 / BCRC 14685 / JCM 5260 / KCTC 1825 / NBRC 15652 / NCIMB 11725 / NRRL B-14509 / 104-IA)</name>
    <name type="common">Bacillus acidocaldarius</name>
    <dbReference type="NCBI Taxonomy" id="521098"/>
    <lineage>
        <taxon>Bacteria</taxon>
        <taxon>Bacillati</taxon>
        <taxon>Bacillota</taxon>
        <taxon>Bacilli</taxon>
        <taxon>Bacillales</taxon>
        <taxon>Alicyclobacillaceae</taxon>
        <taxon>Alicyclobacillus</taxon>
    </lineage>
</organism>
<reference evidence="2" key="1">
    <citation type="submission" date="2009-09" db="EMBL/GenBank/DDBJ databases">
        <title>The complete plasmid1 of Alicyclobacillus acidocaldarius subsp. acidocaldarius DSM 446.</title>
        <authorList>
            <consortium name="US DOE Joint Genome Institute (JGI-PGF)"/>
            <person name="Lucas S."/>
            <person name="Copeland A."/>
            <person name="Lapidus A."/>
            <person name="Glavina del Rio T."/>
            <person name="Dalin E."/>
            <person name="Tice H."/>
            <person name="Bruce D."/>
            <person name="Goodwin L."/>
            <person name="Pitluck S."/>
            <person name="Kyrpides N."/>
            <person name="Mavromatis K."/>
            <person name="Ivanova N."/>
            <person name="Ovchinnikova G."/>
            <person name="Chertkov O."/>
            <person name="Sims D."/>
            <person name="Brettin T."/>
            <person name="Detter J.C."/>
            <person name="Han C."/>
            <person name="Larimer F."/>
            <person name="Land M."/>
            <person name="Hauser L."/>
            <person name="Markowitz V."/>
            <person name="Cheng J.-F."/>
            <person name="Hugenholtz P."/>
            <person name="Woyke T."/>
            <person name="Wu D."/>
            <person name="Pukall R."/>
            <person name="Klenk H.-P."/>
            <person name="Eisen J.A."/>
        </authorList>
    </citation>
    <scope>NUCLEOTIDE SEQUENCE [LARGE SCALE GENOMIC DNA]</scope>
    <source>
        <strain evidence="2">ATCC 27009 / DSM 446 / BCRC 14685 / JCM 5260 / KCTC 1825 / NBRC 15652 / NCIMB 11725 / NRRL B-14509 / 104-IA</strain>
        <plasmid evidence="2">pAACI01</plasmid>
    </source>
</reference>
<name>C8WYD7_ALIAD</name>
<keyword evidence="2" id="KW-1185">Reference proteome</keyword>